<dbReference type="AlphaFoldDB" id="A0A644ZBS5"/>
<comment type="caution">
    <text evidence="7">The sequence shown here is derived from an EMBL/GenBank/DDBJ whole genome shotgun (WGS) entry which is preliminary data.</text>
</comment>
<keyword evidence="4 6" id="KW-1133">Transmembrane helix</keyword>
<evidence type="ECO:0000256" key="2">
    <source>
        <dbReference type="ARBA" id="ARBA00022475"/>
    </source>
</evidence>
<dbReference type="Pfam" id="PF02653">
    <property type="entry name" value="BPD_transp_2"/>
    <property type="match status" value="1"/>
</dbReference>
<feature type="transmembrane region" description="Helical" evidence="6">
    <location>
        <begin position="202"/>
        <end position="223"/>
    </location>
</feature>
<evidence type="ECO:0000256" key="5">
    <source>
        <dbReference type="ARBA" id="ARBA00023136"/>
    </source>
</evidence>
<dbReference type="PANTHER" id="PTHR32196:SF69">
    <property type="entry name" value="BRANCHED-CHAIN AMINO ACID TRANSPORT SYSTEM, PERMEASE PROTEIN"/>
    <property type="match status" value="1"/>
</dbReference>
<reference evidence="7" key="1">
    <citation type="submission" date="2019-08" db="EMBL/GenBank/DDBJ databases">
        <authorList>
            <person name="Kucharzyk K."/>
            <person name="Murdoch R.W."/>
            <person name="Higgins S."/>
            <person name="Loffler F."/>
        </authorList>
    </citation>
    <scope>NUCLEOTIDE SEQUENCE</scope>
</reference>
<proteinExistence type="predicted"/>
<feature type="transmembrane region" description="Helical" evidence="6">
    <location>
        <begin position="75"/>
        <end position="96"/>
    </location>
</feature>
<feature type="transmembrane region" description="Helical" evidence="6">
    <location>
        <begin position="259"/>
        <end position="277"/>
    </location>
</feature>
<feature type="transmembrane region" description="Helical" evidence="6">
    <location>
        <begin position="152"/>
        <end position="173"/>
    </location>
</feature>
<comment type="subcellular location">
    <subcellularLocation>
        <location evidence="1">Cell membrane</location>
        <topology evidence="1">Multi-pass membrane protein</topology>
    </subcellularLocation>
</comment>
<gene>
    <name evidence="7" type="ORF">SDC9_84806</name>
</gene>
<accession>A0A644ZBS5</accession>
<protein>
    <recommendedName>
        <fullName evidence="8">ABC transporter permease</fullName>
    </recommendedName>
</protein>
<feature type="transmembrane region" description="Helical" evidence="6">
    <location>
        <begin position="103"/>
        <end position="123"/>
    </location>
</feature>
<feature type="transmembrane region" description="Helical" evidence="6">
    <location>
        <begin position="12"/>
        <end position="41"/>
    </location>
</feature>
<dbReference type="EMBL" id="VSSQ01008198">
    <property type="protein sequence ID" value="MPM38179.1"/>
    <property type="molecule type" value="Genomic_DNA"/>
</dbReference>
<name>A0A644ZBS5_9ZZZZ</name>
<dbReference type="PANTHER" id="PTHR32196">
    <property type="entry name" value="ABC TRANSPORTER PERMEASE PROTEIN YPHD-RELATED-RELATED"/>
    <property type="match status" value="1"/>
</dbReference>
<feature type="transmembrane region" description="Helical" evidence="6">
    <location>
        <begin position="229"/>
        <end position="252"/>
    </location>
</feature>
<dbReference type="InterPro" id="IPR001851">
    <property type="entry name" value="ABC_transp_permease"/>
</dbReference>
<dbReference type="GO" id="GO:0005886">
    <property type="term" value="C:plasma membrane"/>
    <property type="evidence" value="ECO:0007669"/>
    <property type="project" value="UniProtKB-SubCell"/>
</dbReference>
<organism evidence="7">
    <name type="scientific">bioreactor metagenome</name>
    <dbReference type="NCBI Taxonomy" id="1076179"/>
    <lineage>
        <taxon>unclassified sequences</taxon>
        <taxon>metagenomes</taxon>
        <taxon>ecological metagenomes</taxon>
    </lineage>
</organism>
<evidence type="ECO:0008006" key="8">
    <source>
        <dbReference type="Google" id="ProtNLM"/>
    </source>
</evidence>
<dbReference type="GO" id="GO:0022857">
    <property type="term" value="F:transmembrane transporter activity"/>
    <property type="evidence" value="ECO:0007669"/>
    <property type="project" value="InterPro"/>
</dbReference>
<evidence type="ECO:0000256" key="3">
    <source>
        <dbReference type="ARBA" id="ARBA00022692"/>
    </source>
</evidence>
<keyword evidence="3 6" id="KW-0812">Transmembrane</keyword>
<evidence type="ECO:0000256" key="6">
    <source>
        <dbReference type="SAM" id="Phobius"/>
    </source>
</evidence>
<sequence>MISILVGAVLLGILWVWMPGILLGAVSLGLLWAVMVIGVYLTYRILDLADLSVEGTLPLGAAVAARMITGGVNPWLATFCALLAGVLGGLITGLLHTRLKIPALLSGILTMLAMWSINLRVMGGSTGRSNAPLLRVETVYTALMNLGLDKTAASLAVGTLFVIGTALVIYWFFGTELGSAIRATGSNPSMVRAQGVDTRSTIILGLMISNGLVALSGALISQYQGYYDVQMGVGSIVIGLASLIIGEVIFGARSFKNSLISVILGAVAYRIIIALVLKAGMNSNDLKLFTSITVAACLYLPSFRSYLRTLGKSVKSPGKETA</sequence>
<dbReference type="CDD" id="cd06574">
    <property type="entry name" value="TM_PBP1_branched-chain-AA_like"/>
    <property type="match status" value="1"/>
</dbReference>
<evidence type="ECO:0000313" key="7">
    <source>
        <dbReference type="EMBL" id="MPM38179.1"/>
    </source>
</evidence>
<evidence type="ECO:0000256" key="4">
    <source>
        <dbReference type="ARBA" id="ARBA00022989"/>
    </source>
</evidence>
<feature type="transmembrane region" description="Helical" evidence="6">
    <location>
        <begin position="289"/>
        <end position="307"/>
    </location>
</feature>
<keyword evidence="5 6" id="KW-0472">Membrane</keyword>
<keyword evidence="2" id="KW-1003">Cell membrane</keyword>
<evidence type="ECO:0000256" key="1">
    <source>
        <dbReference type="ARBA" id="ARBA00004651"/>
    </source>
</evidence>